<keyword evidence="2" id="KW-0808">Transferase</keyword>
<gene>
    <name evidence="2" type="ORF">GX576_14835</name>
</gene>
<dbReference type="InterPro" id="IPR039143">
    <property type="entry name" value="GNPNAT1-like"/>
</dbReference>
<protein>
    <submittedName>
        <fullName evidence="2">GNAT family N-acetyltransferase</fullName>
    </submittedName>
</protein>
<sequence>MTAGPNISIRVLDWAEAEPKAMPLRLQVFVVEQGVPVELERDEFDAVSKHALAETAAGEALATGRLLPDGHIGRMAVAASWRGRGLGGAVLEALVAEAAARGMDHALLNAQTHALDFYRRHGFVEEGKEFMEAGIPHRTMRRTLERNT</sequence>
<name>A0A7X7LZ91_9RHOO</name>
<dbReference type="Proteomes" id="UP000536534">
    <property type="component" value="Unassembled WGS sequence"/>
</dbReference>
<dbReference type="OrthoDB" id="9796171at2"/>
<dbReference type="InterPro" id="IPR000182">
    <property type="entry name" value="GNAT_dom"/>
</dbReference>
<feature type="domain" description="N-acetyltransferase" evidence="1">
    <location>
        <begin position="7"/>
        <end position="145"/>
    </location>
</feature>
<accession>A0A7X7LZ91</accession>
<proteinExistence type="predicted"/>
<dbReference type="EMBL" id="JAAYYV010000425">
    <property type="protein sequence ID" value="NLF55641.1"/>
    <property type="molecule type" value="Genomic_DNA"/>
</dbReference>
<dbReference type="PANTHER" id="PTHR13355">
    <property type="entry name" value="GLUCOSAMINE 6-PHOSPHATE N-ACETYLTRANSFERASE"/>
    <property type="match status" value="1"/>
</dbReference>
<dbReference type="RefSeq" id="WP_068805457.1">
    <property type="nucleotide sequence ID" value="NZ_MBFM01000002.1"/>
</dbReference>
<comment type="caution">
    <text evidence="2">The sequence shown here is derived from an EMBL/GenBank/DDBJ whole genome shotgun (WGS) entry which is preliminary data.</text>
</comment>
<organism evidence="2 3">
    <name type="scientific">Thauera phenolivorans</name>
    <dbReference type="NCBI Taxonomy" id="1792543"/>
    <lineage>
        <taxon>Bacteria</taxon>
        <taxon>Pseudomonadati</taxon>
        <taxon>Pseudomonadota</taxon>
        <taxon>Betaproteobacteria</taxon>
        <taxon>Rhodocyclales</taxon>
        <taxon>Zoogloeaceae</taxon>
        <taxon>Thauera</taxon>
    </lineage>
</organism>
<evidence type="ECO:0000259" key="1">
    <source>
        <dbReference type="PROSITE" id="PS51186"/>
    </source>
</evidence>
<dbReference type="AlphaFoldDB" id="A0A7X7LZ91"/>
<dbReference type="InterPro" id="IPR016181">
    <property type="entry name" value="Acyl_CoA_acyltransferase"/>
</dbReference>
<evidence type="ECO:0000313" key="3">
    <source>
        <dbReference type="Proteomes" id="UP000536534"/>
    </source>
</evidence>
<dbReference type="SUPFAM" id="SSF55729">
    <property type="entry name" value="Acyl-CoA N-acyltransferases (Nat)"/>
    <property type="match status" value="1"/>
</dbReference>
<reference evidence="2 3" key="1">
    <citation type="journal article" date="2020" name="Biotechnol. Biofuels">
        <title>New insights from the biogas microbiome by comprehensive genome-resolved metagenomics of nearly 1600 species originating from multiple anaerobic digesters.</title>
        <authorList>
            <person name="Campanaro S."/>
            <person name="Treu L."/>
            <person name="Rodriguez-R L.M."/>
            <person name="Kovalovszki A."/>
            <person name="Ziels R.M."/>
            <person name="Maus I."/>
            <person name="Zhu X."/>
            <person name="Kougias P.G."/>
            <person name="Basile A."/>
            <person name="Luo G."/>
            <person name="Schluter A."/>
            <person name="Konstantinidis K.T."/>
            <person name="Angelidaki I."/>
        </authorList>
    </citation>
    <scope>NUCLEOTIDE SEQUENCE [LARGE SCALE GENOMIC DNA]</scope>
    <source>
        <strain evidence="2">AS06rmzACSIP_256</strain>
    </source>
</reference>
<dbReference type="PROSITE" id="PS51186">
    <property type="entry name" value="GNAT"/>
    <property type="match status" value="1"/>
</dbReference>
<dbReference type="PANTHER" id="PTHR13355:SF11">
    <property type="entry name" value="GLUCOSAMINE 6-PHOSPHATE N-ACETYLTRANSFERASE"/>
    <property type="match status" value="1"/>
</dbReference>
<evidence type="ECO:0000313" key="2">
    <source>
        <dbReference type="EMBL" id="NLF55641.1"/>
    </source>
</evidence>
<dbReference type="Pfam" id="PF13673">
    <property type="entry name" value="Acetyltransf_10"/>
    <property type="match status" value="1"/>
</dbReference>
<dbReference type="Gene3D" id="3.40.630.30">
    <property type="match status" value="1"/>
</dbReference>
<dbReference type="GO" id="GO:0004343">
    <property type="term" value="F:glucosamine 6-phosphate N-acetyltransferase activity"/>
    <property type="evidence" value="ECO:0007669"/>
    <property type="project" value="TreeGrafter"/>
</dbReference>